<evidence type="ECO:0000256" key="2">
    <source>
        <dbReference type="SAM" id="Phobius"/>
    </source>
</evidence>
<protein>
    <submittedName>
        <fullName evidence="4">DUF2231 domain-containing protein</fullName>
    </submittedName>
</protein>
<name>A0A9D7LP67_9RHOO</name>
<dbReference type="AlphaFoldDB" id="A0A9D7LP67"/>
<evidence type="ECO:0000259" key="3">
    <source>
        <dbReference type="Pfam" id="PF09990"/>
    </source>
</evidence>
<comment type="caution">
    <text evidence="4">The sequence shown here is derived from an EMBL/GenBank/DDBJ whole genome shotgun (WGS) entry which is preliminary data.</text>
</comment>
<feature type="transmembrane region" description="Helical" evidence="2">
    <location>
        <begin position="83"/>
        <end position="101"/>
    </location>
</feature>
<feature type="transmembrane region" description="Helical" evidence="2">
    <location>
        <begin position="12"/>
        <end position="33"/>
    </location>
</feature>
<dbReference type="Proteomes" id="UP000808146">
    <property type="component" value="Unassembled WGS sequence"/>
</dbReference>
<feature type="transmembrane region" description="Helical" evidence="2">
    <location>
        <begin position="45"/>
        <end position="63"/>
    </location>
</feature>
<evidence type="ECO:0000313" key="5">
    <source>
        <dbReference type="Proteomes" id="UP000808146"/>
    </source>
</evidence>
<dbReference type="EMBL" id="JADKBR010000002">
    <property type="protein sequence ID" value="MBK8889553.1"/>
    <property type="molecule type" value="Genomic_DNA"/>
</dbReference>
<keyword evidence="2" id="KW-0812">Transmembrane</keyword>
<dbReference type="InterPro" id="IPR019251">
    <property type="entry name" value="DUF2231_TM"/>
</dbReference>
<feature type="region of interest" description="Disordered" evidence="1">
    <location>
        <begin position="159"/>
        <end position="189"/>
    </location>
</feature>
<dbReference type="Pfam" id="PF09990">
    <property type="entry name" value="DUF2231"/>
    <property type="match status" value="1"/>
</dbReference>
<evidence type="ECO:0000256" key="1">
    <source>
        <dbReference type="SAM" id="MobiDB-lite"/>
    </source>
</evidence>
<accession>A0A9D7LP67</accession>
<evidence type="ECO:0000313" key="4">
    <source>
        <dbReference type="EMBL" id="MBK8889553.1"/>
    </source>
</evidence>
<sequence length="189" mass="19784">MPEIIPNWHPAAVHFPIALTMTATLLLLAGWLFPATTLLPSCGRLLLQLSALSAVVAAALGWYAFQTVDHDAAGHLVMLNHRAWAVASTGGLLLLALWDTLRQRAVKGPHAALLAGMFVLSGSLGFTGWLGGEMVYRHGAGVSSAAFVSPAAAVEAAPQVQSEKSLPAASSPAATPGEHVHKDGKRHRH</sequence>
<feature type="transmembrane region" description="Helical" evidence="2">
    <location>
        <begin position="113"/>
        <end position="132"/>
    </location>
</feature>
<organism evidence="4 5">
    <name type="scientific">Candidatus Dechloromonas phosphorivorans</name>
    <dbReference type="NCBI Taxonomy" id="2899244"/>
    <lineage>
        <taxon>Bacteria</taxon>
        <taxon>Pseudomonadati</taxon>
        <taxon>Pseudomonadota</taxon>
        <taxon>Betaproteobacteria</taxon>
        <taxon>Rhodocyclales</taxon>
        <taxon>Azonexaceae</taxon>
        <taxon>Dechloromonas</taxon>
    </lineage>
</organism>
<keyword evidence="2" id="KW-0472">Membrane</keyword>
<feature type="compositionally biased region" description="Low complexity" evidence="1">
    <location>
        <begin position="159"/>
        <end position="174"/>
    </location>
</feature>
<gene>
    <name evidence="4" type="ORF">IPN75_03735</name>
</gene>
<feature type="domain" description="DUF2231" evidence="3">
    <location>
        <begin position="9"/>
        <end position="143"/>
    </location>
</feature>
<keyword evidence="2" id="KW-1133">Transmembrane helix</keyword>
<reference evidence="4" key="1">
    <citation type="submission" date="2020-10" db="EMBL/GenBank/DDBJ databases">
        <title>Connecting structure to function with the recovery of over 1000 high-quality activated sludge metagenome-assembled genomes encoding full-length rRNA genes using long-read sequencing.</title>
        <authorList>
            <person name="Singleton C.M."/>
            <person name="Petriglieri F."/>
            <person name="Kristensen J.M."/>
            <person name="Kirkegaard R.H."/>
            <person name="Michaelsen T.Y."/>
            <person name="Andersen M.H."/>
            <person name="Karst S.M."/>
            <person name="Dueholm M.S."/>
            <person name="Nielsen P.H."/>
            <person name="Albertsen M."/>
        </authorList>
    </citation>
    <scope>NUCLEOTIDE SEQUENCE</scope>
    <source>
        <strain evidence="4">OdNE_18-Q3-R46-58_BAT3C.305</strain>
    </source>
</reference>
<proteinExistence type="predicted"/>